<evidence type="ECO:0000313" key="2">
    <source>
        <dbReference type="Proteomes" id="UP000281553"/>
    </source>
</evidence>
<evidence type="ECO:0000313" key="1">
    <source>
        <dbReference type="EMBL" id="VDN40187.1"/>
    </source>
</evidence>
<dbReference type="AlphaFoldDB" id="A0A3P7P4J4"/>
<dbReference type="Proteomes" id="UP000281553">
    <property type="component" value="Unassembled WGS sequence"/>
</dbReference>
<name>A0A3P7P4J4_DIBLA</name>
<accession>A0A3P7P4J4</accession>
<organism evidence="1 2">
    <name type="scientific">Dibothriocephalus latus</name>
    <name type="common">Fish tapeworm</name>
    <name type="synonym">Diphyllobothrium latum</name>
    <dbReference type="NCBI Taxonomy" id="60516"/>
    <lineage>
        <taxon>Eukaryota</taxon>
        <taxon>Metazoa</taxon>
        <taxon>Spiralia</taxon>
        <taxon>Lophotrochozoa</taxon>
        <taxon>Platyhelminthes</taxon>
        <taxon>Cestoda</taxon>
        <taxon>Eucestoda</taxon>
        <taxon>Diphyllobothriidea</taxon>
        <taxon>Diphyllobothriidae</taxon>
        <taxon>Dibothriocephalus</taxon>
    </lineage>
</organism>
<dbReference type="EMBL" id="UYRU01097885">
    <property type="protein sequence ID" value="VDN40187.1"/>
    <property type="molecule type" value="Genomic_DNA"/>
</dbReference>
<proteinExistence type="predicted"/>
<keyword evidence="2" id="KW-1185">Reference proteome</keyword>
<gene>
    <name evidence="1" type="ORF">DILT_LOCUS18166</name>
</gene>
<protein>
    <submittedName>
        <fullName evidence="1">Uncharacterized protein</fullName>
    </submittedName>
</protein>
<feature type="non-terminal residue" evidence="1">
    <location>
        <position position="60"/>
    </location>
</feature>
<reference evidence="1 2" key="1">
    <citation type="submission" date="2018-11" db="EMBL/GenBank/DDBJ databases">
        <authorList>
            <consortium name="Pathogen Informatics"/>
        </authorList>
    </citation>
    <scope>NUCLEOTIDE SEQUENCE [LARGE SCALE GENOMIC DNA]</scope>
</reference>
<dbReference type="OrthoDB" id="10044771at2759"/>
<sequence length="60" mass="6723">MLGVHKSWKPEVLHRLLDLLCATNSGAGGANFFENLPFVDRGSLPDAEELYFAKENRIFS</sequence>